<evidence type="ECO:0000313" key="2">
    <source>
        <dbReference type="Proteomes" id="UP000772812"/>
    </source>
</evidence>
<protein>
    <submittedName>
        <fullName evidence="1">Uncharacterized protein</fullName>
    </submittedName>
</protein>
<name>A0ABS1GIC3_9AQUI</name>
<keyword evidence="2" id="KW-1185">Reference proteome</keyword>
<evidence type="ECO:0000313" key="1">
    <source>
        <dbReference type="EMBL" id="MBK3332502.1"/>
    </source>
</evidence>
<proteinExistence type="predicted"/>
<comment type="caution">
    <text evidence="1">The sequence shown here is derived from an EMBL/GenBank/DDBJ whole genome shotgun (WGS) entry which is preliminary data.</text>
</comment>
<organism evidence="1 2">
    <name type="scientific">Persephonella atlantica</name>
    <dbReference type="NCBI Taxonomy" id="2699429"/>
    <lineage>
        <taxon>Bacteria</taxon>
        <taxon>Pseudomonadati</taxon>
        <taxon>Aquificota</taxon>
        <taxon>Aquificia</taxon>
        <taxon>Aquificales</taxon>
        <taxon>Hydrogenothermaceae</taxon>
        <taxon>Persephonella</taxon>
    </lineage>
</organism>
<dbReference type="Proteomes" id="UP000772812">
    <property type="component" value="Unassembled WGS sequence"/>
</dbReference>
<dbReference type="EMBL" id="JAACYA010000002">
    <property type="protein sequence ID" value="MBK3332502.1"/>
    <property type="molecule type" value="Genomic_DNA"/>
</dbReference>
<accession>A0ABS1GIC3</accession>
<gene>
    <name evidence="1" type="ORF">GWK41_05430</name>
</gene>
<dbReference type="RefSeq" id="WP_200673925.1">
    <property type="nucleotide sequence ID" value="NZ_JAACYA010000002.1"/>
</dbReference>
<reference evidence="1 2" key="1">
    <citation type="journal article" date="2021" name="Syst. Appl. Microbiol.">
        <title>Persephonella atlantica sp. nov.: How to adapt to physico-chemical gradients in high temperature hydrothermal habitats.</title>
        <authorList>
            <person name="Francois D.X."/>
            <person name="Godfroy A."/>
            <person name="Mathien C."/>
            <person name="Aube J."/>
            <person name="Cathalot C."/>
            <person name="Lesongeur F."/>
            <person name="L'Haridon S."/>
            <person name="Philippon X."/>
            <person name="Roussel E.G."/>
        </authorList>
    </citation>
    <scope>NUCLEOTIDE SEQUENCE [LARGE SCALE GENOMIC DNA]</scope>
    <source>
        <strain evidence="1 2">MO1340</strain>
    </source>
</reference>
<sequence length="81" mass="9447">MIKLILDKEALEYGSNEILAKVPCYDLSISSKRELIELECDIEDLDKIDTQLFLGKYELEGQIYEFTDTVKFIKNLLKKNN</sequence>